<feature type="compositionally biased region" description="Basic and acidic residues" evidence="1">
    <location>
        <begin position="719"/>
        <end position="739"/>
    </location>
</feature>
<organism evidence="2 3">
    <name type="scientific">Orbilia brochopaga</name>
    <dbReference type="NCBI Taxonomy" id="3140254"/>
    <lineage>
        <taxon>Eukaryota</taxon>
        <taxon>Fungi</taxon>
        <taxon>Dikarya</taxon>
        <taxon>Ascomycota</taxon>
        <taxon>Pezizomycotina</taxon>
        <taxon>Orbiliomycetes</taxon>
        <taxon>Orbiliales</taxon>
        <taxon>Orbiliaceae</taxon>
        <taxon>Orbilia</taxon>
    </lineage>
</organism>
<feature type="compositionally biased region" description="Acidic residues" evidence="1">
    <location>
        <begin position="703"/>
        <end position="715"/>
    </location>
</feature>
<proteinExistence type="predicted"/>
<gene>
    <name evidence="2" type="ORF">TWF696_005690</name>
</gene>
<accession>A0AAV9UUU3</accession>
<feature type="region of interest" description="Disordered" evidence="1">
    <location>
        <begin position="666"/>
        <end position="739"/>
    </location>
</feature>
<dbReference type="Proteomes" id="UP001375240">
    <property type="component" value="Unassembled WGS sequence"/>
</dbReference>
<evidence type="ECO:0000313" key="3">
    <source>
        <dbReference type="Proteomes" id="UP001375240"/>
    </source>
</evidence>
<comment type="caution">
    <text evidence="2">The sequence shown here is derived from an EMBL/GenBank/DDBJ whole genome shotgun (WGS) entry which is preliminary data.</text>
</comment>
<dbReference type="EMBL" id="JAVHNQ010000004">
    <property type="protein sequence ID" value="KAK6349404.1"/>
    <property type="molecule type" value="Genomic_DNA"/>
</dbReference>
<evidence type="ECO:0000313" key="2">
    <source>
        <dbReference type="EMBL" id="KAK6349404.1"/>
    </source>
</evidence>
<protein>
    <submittedName>
        <fullName evidence="2">Uncharacterized protein</fullName>
    </submittedName>
</protein>
<sequence>MSLTRQFERRCHRLTGFIGLRAASRNSPLWSSYYRRTTFSPSLLSAHVHIQTTSPATNQSKTADAGPRPKIIFTRPGQHLVLGPKDKDRIQSSLDYNKPKRLRTEKEVFAALRENGYTPAVDRIDEMLDMNRSPFQTVDEFDKITLGLLLKSAKTVDGGIRNPYKIPHLPAGVNPVRTRKGLYPKQCGPPRWFLFPDSTNHTHITTFFPLREPPRPWHPTVMMGLKQDYSKEEVARRLEWSKVQNAKKLRNNYGWAPPDPATYPHLQTLPPPPPPVIRACNTCHQPRYLMRFWNFYYQRWQHVSSPHRALDCFSTKNGSCGRLMYAPPGTKIGGIKATKIENKDWIEEETAIKLLFRSGFIPLPTINAELGKIMIQASKCASDYWGWIHANDIQQWALRGGRMNGLVDLTNVRKLEDVDAARKRQQKEFIEKHAKIIDQARELLEREPVSPEIAVTIPDGQLYPIGHAAANLWFRYERSVHQSRKHKDRNLEKQRKLLRQKIKGKLAKYESILEEMKVTKAEIAMLESGQGEVWINPEFAALEKSEQVQLLQRSGEFDPSDPTLREDRPAGAGPFKVYPRRLVSGEEEESMIANASPHSSPLYKTWETKPRRSDTGFRKFDEPDALWERQVALGLASPRSAFKKLDDTSVYTKRYNEMKRRLDVDEDTAESNGAFGRGYNWDSRHSSVDSESHTAAGPREPAVEEEEFQEEESLGDVEFGNRSEPPRNRISWKDRGGWR</sequence>
<feature type="region of interest" description="Disordered" evidence="1">
    <location>
        <begin position="555"/>
        <end position="576"/>
    </location>
</feature>
<evidence type="ECO:0000256" key="1">
    <source>
        <dbReference type="SAM" id="MobiDB-lite"/>
    </source>
</evidence>
<feature type="compositionally biased region" description="Basic and acidic residues" evidence="1">
    <location>
        <begin position="682"/>
        <end position="692"/>
    </location>
</feature>
<reference evidence="2 3" key="1">
    <citation type="submission" date="2019-10" db="EMBL/GenBank/DDBJ databases">
        <authorList>
            <person name="Palmer J.M."/>
        </authorList>
    </citation>
    <scope>NUCLEOTIDE SEQUENCE [LARGE SCALE GENOMIC DNA]</scope>
    <source>
        <strain evidence="2 3">TWF696</strain>
    </source>
</reference>
<dbReference type="AlphaFoldDB" id="A0AAV9UUU3"/>
<keyword evidence="3" id="KW-1185">Reference proteome</keyword>
<name>A0AAV9UUU3_9PEZI</name>